<name>A0ABM5MHZ0_GEOTH</name>
<accession>A0ABM5MHZ0</accession>
<proteinExistence type="predicted"/>
<keyword evidence="2" id="KW-1185">Reference proteome</keyword>
<dbReference type="Proteomes" id="UP000005636">
    <property type="component" value="Chromosome"/>
</dbReference>
<sequence length="49" mass="5578">MGKEKKSAYSSLHPMVVPLTKSYMESLEEYQLHPSQLSRPIIFSPKSPV</sequence>
<evidence type="ECO:0000313" key="2">
    <source>
        <dbReference type="Proteomes" id="UP000005636"/>
    </source>
</evidence>
<evidence type="ECO:0000313" key="1">
    <source>
        <dbReference type="EMBL" id="AEV19313.1"/>
    </source>
</evidence>
<gene>
    <name evidence="1" type="ORF">GTCCBUS3UF5_20050</name>
</gene>
<organism evidence="1 2">
    <name type="scientific">Geobacillus thermoleovorans CCB_US3_UF5</name>
    <dbReference type="NCBI Taxonomy" id="1111068"/>
    <lineage>
        <taxon>Bacteria</taxon>
        <taxon>Bacillati</taxon>
        <taxon>Bacillota</taxon>
        <taxon>Bacilli</taxon>
        <taxon>Bacillales</taxon>
        <taxon>Anoxybacillaceae</taxon>
        <taxon>Geobacillus</taxon>
        <taxon>Geobacillus thermoleovorans group</taxon>
    </lineage>
</organism>
<dbReference type="EMBL" id="CP003125">
    <property type="protein sequence ID" value="AEV19313.1"/>
    <property type="molecule type" value="Genomic_DNA"/>
</dbReference>
<reference evidence="1 2" key="1">
    <citation type="submission" date="2011-11" db="EMBL/GenBank/DDBJ databases">
        <title>Complete genome sequence of thermophilic Geobacillus thermoleovorans CCB_US3_UF5.</title>
        <authorList>
            <person name="Muhd Sakaff M.K.L."/>
            <person name="Abdul Rahman A.Y."/>
            <person name="Saito J.A."/>
            <person name="Hou S."/>
            <person name="Alam M."/>
        </authorList>
    </citation>
    <scope>NUCLEOTIDE SEQUENCE [LARGE SCALE GENOMIC DNA]</scope>
    <source>
        <strain evidence="1 2">CCB_US3_UF5</strain>
    </source>
</reference>
<protein>
    <submittedName>
        <fullName evidence="1">Integrase</fullName>
    </submittedName>
</protein>